<evidence type="ECO:0000313" key="4">
    <source>
        <dbReference type="Proteomes" id="UP001152798"/>
    </source>
</evidence>
<keyword evidence="2" id="KW-1133">Transmembrane helix</keyword>
<organism evidence="3 4">
    <name type="scientific">Nezara viridula</name>
    <name type="common">Southern green stink bug</name>
    <name type="synonym">Cimex viridulus</name>
    <dbReference type="NCBI Taxonomy" id="85310"/>
    <lineage>
        <taxon>Eukaryota</taxon>
        <taxon>Metazoa</taxon>
        <taxon>Ecdysozoa</taxon>
        <taxon>Arthropoda</taxon>
        <taxon>Hexapoda</taxon>
        <taxon>Insecta</taxon>
        <taxon>Pterygota</taxon>
        <taxon>Neoptera</taxon>
        <taxon>Paraneoptera</taxon>
        <taxon>Hemiptera</taxon>
        <taxon>Heteroptera</taxon>
        <taxon>Panheteroptera</taxon>
        <taxon>Pentatomomorpha</taxon>
        <taxon>Pentatomoidea</taxon>
        <taxon>Pentatomidae</taxon>
        <taxon>Pentatominae</taxon>
        <taxon>Nezara</taxon>
    </lineage>
</organism>
<proteinExistence type="predicted"/>
<keyword evidence="2" id="KW-0812">Transmembrane</keyword>
<reference evidence="3" key="1">
    <citation type="submission" date="2022-01" db="EMBL/GenBank/DDBJ databases">
        <authorList>
            <person name="King R."/>
        </authorList>
    </citation>
    <scope>NUCLEOTIDE SEQUENCE</scope>
</reference>
<feature type="region of interest" description="Disordered" evidence="1">
    <location>
        <begin position="1"/>
        <end position="40"/>
    </location>
</feature>
<evidence type="ECO:0000313" key="3">
    <source>
        <dbReference type="EMBL" id="CAH1408004.1"/>
    </source>
</evidence>
<dbReference type="AlphaFoldDB" id="A0A9P0HTQ4"/>
<dbReference type="Proteomes" id="UP001152798">
    <property type="component" value="Chromosome 7"/>
</dbReference>
<accession>A0A9P0HTQ4</accession>
<dbReference type="OrthoDB" id="7617422at2759"/>
<sequence length="123" mass="13675">MVNDRGVDRSQGGKIAAGYNRDRKRAKGGTRRERGGGGEKERIDFRLRGGALCRHIPRLILPTPEDLVSPSSSVGGAMKLYLCLIVVFFFCAQAQGKRKRKFDGDFEFAEEVSFINLQVILSL</sequence>
<feature type="transmembrane region" description="Helical" evidence="2">
    <location>
        <begin position="74"/>
        <end position="92"/>
    </location>
</feature>
<dbReference type="EMBL" id="OV725083">
    <property type="protein sequence ID" value="CAH1408004.1"/>
    <property type="molecule type" value="Genomic_DNA"/>
</dbReference>
<feature type="compositionally biased region" description="Basic and acidic residues" evidence="1">
    <location>
        <begin position="30"/>
        <end position="40"/>
    </location>
</feature>
<evidence type="ECO:0000256" key="1">
    <source>
        <dbReference type="SAM" id="MobiDB-lite"/>
    </source>
</evidence>
<keyword evidence="4" id="KW-1185">Reference proteome</keyword>
<keyword evidence="2" id="KW-0472">Membrane</keyword>
<protein>
    <submittedName>
        <fullName evidence="3">Uncharacterized protein</fullName>
    </submittedName>
</protein>
<evidence type="ECO:0000256" key="2">
    <source>
        <dbReference type="SAM" id="Phobius"/>
    </source>
</evidence>
<gene>
    <name evidence="3" type="ORF">NEZAVI_LOCUS15611</name>
</gene>
<name>A0A9P0HTQ4_NEZVI</name>